<evidence type="ECO:0000313" key="2">
    <source>
        <dbReference type="Proteomes" id="UP000422764"/>
    </source>
</evidence>
<organism evidence="1 2">
    <name type="scientific">Clostridium bovifaecis</name>
    <dbReference type="NCBI Taxonomy" id="2184719"/>
    <lineage>
        <taxon>Bacteria</taxon>
        <taxon>Bacillati</taxon>
        <taxon>Bacillota</taxon>
        <taxon>Clostridia</taxon>
        <taxon>Eubacteriales</taxon>
        <taxon>Clostridiaceae</taxon>
        <taxon>Clostridium</taxon>
    </lineage>
</organism>
<dbReference type="Proteomes" id="UP000422764">
    <property type="component" value="Chromosome"/>
</dbReference>
<gene>
    <name evidence="1" type="ORF">GOM49_02920</name>
</gene>
<accession>A0A6I6EZ12</accession>
<name>A0A6I6EZ12_9CLOT</name>
<evidence type="ECO:0000313" key="1">
    <source>
        <dbReference type="EMBL" id="QGU94224.1"/>
    </source>
</evidence>
<dbReference type="EMBL" id="CP046522">
    <property type="protein sequence ID" value="QGU94224.1"/>
    <property type="molecule type" value="Genomic_DNA"/>
</dbReference>
<keyword evidence="2" id="KW-1185">Reference proteome</keyword>
<dbReference type="AlphaFoldDB" id="A0A6I6EZ12"/>
<sequence length="55" mass="6792">MHIEKHIKFLLATDLFKNFKEEELSDLFKEECYRISLYKKKKSYILKARNVVLWI</sequence>
<proteinExistence type="predicted"/>
<reference evidence="1 2" key="1">
    <citation type="submission" date="2019-12" db="EMBL/GenBank/DDBJ databases">
        <title>Genome sequenceing of Clostridium bovifaecis.</title>
        <authorList>
            <person name="Yao Y."/>
        </authorList>
    </citation>
    <scope>NUCLEOTIDE SEQUENCE [LARGE SCALE GENOMIC DNA]</scope>
    <source>
        <strain evidence="1 2">BXX</strain>
    </source>
</reference>
<protein>
    <submittedName>
        <fullName evidence="1">Uncharacterized protein</fullName>
    </submittedName>
</protein>